<feature type="domain" description="Endonuclease/exonuclease/phosphatase" evidence="9">
    <location>
        <begin position="4"/>
        <end position="259"/>
    </location>
</feature>
<evidence type="ECO:0000256" key="5">
    <source>
        <dbReference type="ARBA" id="ARBA00022842"/>
    </source>
</evidence>
<dbReference type="GO" id="GO:0003677">
    <property type="term" value="F:DNA binding"/>
    <property type="evidence" value="ECO:0007669"/>
    <property type="project" value="InterPro"/>
</dbReference>
<feature type="active site" evidence="6">
    <location>
        <position position="109"/>
    </location>
</feature>
<dbReference type="Proteomes" id="UP000054529">
    <property type="component" value="Unassembled WGS sequence"/>
</dbReference>
<feature type="active site" description="Proton acceptor" evidence="6">
    <location>
        <position position="259"/>
    </location>
</feature>
<protein>
    <submittedName>
        <fullName evidence="10">Exodeoxyribonuclease III</fullName>
    </submittedName>
</protein>
<evidence type="ECO:0000256" key="4">
    <source>
        <dbReference type="ARBA" id="ARBA00022801"/>
    </source>
</evidence>
<evidence type="ECO:0000256" key="2">
    <source>
        <dbReference type="ARBA" id="ARBA00007092"/>
    </source>
</evidence>
<dbReference type="GO" id="GO:0004519">
    <property type="term" value="F:endonuclease activity"/>
    <property type="evidence" value="ECO:0007669"/>
    <property type="project" value="InterPro"/>
</dbReference>
<dbReference type="EMBL" id="AWXV01000004">
    <property type="protein sequence ID" value="KIE63962.1"/>
    <property type="molecule type" value="Genomic_DNA"/>
</dbReference>
<comment type="cofactor">
    <cofactor evidence="1">
        <name>Mn(2+)</name>
        <dbReference type="ChEBI" id="CHEBI:29035"/>
    </cofactor>
</comment>
<proteinExistence type="inferred from homology"/>
<feature type="site" description="Important for catalytic activity" evidence="8">
    <location>
        <position position="229"/>
    </location>
</feature>
<evidence type="ECO:0000259" key="9">
    <source>
        <dbReference type="Pfam" id="PF03372"/>
    </source>
</evidence>
<dbReference type="SUPFAM" id="SSF56219">
    <property type="entry name" value="DNase I-like"/>
    <property type="match status" value="1"/>
</dbReference>
<dbReference type="InterPro" id="IPR036691">
    <property type="entry name" value="Endo/exonu/phosph_ase_sf"/>
</dbReference>
<reference evidence="10 11" key="1">
    <citation type="journal article" date="2014" name="G3 (Bethesda)">
        <title>Genome sequence of Candidatus Riesia pediculischaeffi, endosymbiont of chimpanzee lice, and genomic comparison of recently acquired endosymbionts from human and chimpanzee lice.</title>
        <authorList>
            <person name="Boyd B.M."/>
            <person name="Allen J.M."/>
            <person name="de Crecy-Lagard V."/>
            <person name="Reed D.L."/>
        </authorList>
    </citation>
    <scope>NUCLEOTIDE SEQUENCE [LARGE SCALE GENOMIC DNA]</scope>
    <source>
        <strain evidence="10 11">PTSU</strain>
    </source>
</reference>
<dbReference type="HOGENOM" id="CLU_027539_0_3_6"/>
<feature type="binding site" evidence="7">
    <location>
        <position position="259"/>
    </location>
    <ligand>
        <name>Mg(2+)</name>
        <dbReference type="ChEBI" id="CHEBI:18420"/>
        <label>1</label>
    </ligand>
</feature>
<feature type="binding site" evidence="7">
    <location>
        <position position="151"/>
    </location>
    <ligand>
        <name>Mg(2+)</name>
        <dbReference type="ChEBI" id="CHEBI:18420"/>
        <label>1</label>
    </ligand>
</feature>
<evidence type="ECO:0000313" key="10">
    <source>
        <dbReference type="EMBL" id="KIE63962.1"/>
    </source>
</evidence>
<dbReference type="InterPro" id="IPR004808">
    <property type="entry name" value="AP_endonuc_1"/>
</dbReference>
<comment type="similarity">
    <text evidence="2">Belongs to the DNA repair enzymes AP/ExoA family.</text>
</comment>
<dbReference type="NCBIfam" id="TIGR00195">
    <property type="entry name" value="exoDNase_III"/>
    <property type="match status" value="1"/>
</dbReference>
<dbReference type="RefSeq" id="WP_039719758.1">
    <property type="nucleotide sequence ID" value="NZ_AWXV01000004.1"/>
</dbReference>
<evidence type="ECO:0000256" key="1">
    <source>
        <dbReference type="ARBA" id="ARBA00001936"/>
    </source>
</evidence>
<dbReference type="InterPro" id="IPR037493">
    <property type="entry name" value="ExoIII-like"/>
</dbReference>
<keyword evidence="5 7" id="KW-0460">Magnesium</keyword>
<organism evidence="10 11">
    <name type="scientific">Candidatus Riesia pediculischaeffi PTSU</name>
    <dbReference type="NCBI Taxonomy" id="1401651"/>
    <lineage>
        <taxon>Bacteria</taxon>
        <taxon>Pseudomonadati</taxon>
        <taxon>Pseudomonadota</taxon>
        <taxon>Gammaproteobacteria</taxon>
        <taxon>Enterobacterales</taxon>
        <taxon>Enterobacteriaceae</taxon>
        <taxon>Candidatus Riesia</taxon>
    </lineage>
</organism>
<dbReference type="OrthoDB" id="9803914at2"/>
<feature type="binding site" evidence="7">
    <location>
        <position position="258"/>
    </location>
    <ligand>
        <name>Mg(2+)</name>
        <dbReference type="ChEBI" id="CHEBI:18420"/>
        <label>1</label>
    </ligand>
</feature>
<keyword evidence="7" id="KW-0464">Manganese</keyword>
<keyword evidence="4" id="KW-0378">Hydrolase</keyword>
<dbReference type="GO" id="GO:0046872">
    <property type="term" value="F:metal ion binding"/>
    <property type="evidence" value="ECO:0007669"/>
    <property type="project" value="UniProtKB-KW"/>
</dbReference>
<dbReference type="PANTHER" id="PTHR43250">
    <property type="entry name" value="EXODEOXYRIBONUCLEASE III"/>
    <property type="match status" value="1"/>
</dbReference>
<gene>
    <name evidence="10" type="ORF">P689_122131</name>
</gene>
<dbReference type="PANTHER" id="PTHR43250:SF2">
    <property type="entry name" value="EXODEOXYRIBONUCLEASE III"/>
    <property type="match status" value="1"/>
</dbReference>
<dbReference type="PATRIC" id="fig|1401651.3.peg.395"/>
<dbReference type="AlphaFoldDB" id="A0A0C1S077"/>
<feature type="binding site" evidence="7">
    <location>
        <position position="34"/>
    </location>
    <ligand>
        <name>Mg(2+)</name>
        <dbReference type="ChEBI" id="CHEBI:18420"/>
        <label>1</label>
    </ligand>
</feature>
<feature type="binding site" evidence="7">
    <location>
        <position position="153"/>
    </location>
    <ligand>
        <name>Mg(2+)</name>
        <dbReference type="ChEBI" id="CHEBI:18420"/>
        <label>1</label>
    </ligand>
</feature>
<evidence type="ECO:0000256" key="3">
    <source>
        <dbReference type="ARBA" id="ARBA00022723"/>
    </source>
</evidence>
<dbReference type="GO" id="GO:0008311">
    <property type="term" value="F:double-stranded DNA 3'-5' DNA exonuclease activity"/>
    <property type="evidence" value="ECO:0007669"/>
    <property type="project" value="InterPro"/>
</dbReference>
<dbReference type="InterPro" id="IPR005135">
    <property type="entry name" value="Endo/exonuclease/phosphatase"/>
</dbReference>
<comment type="caution">
    <text evidence="10">The sequence shown here is derived from an EMBL/GenBank/DDBJ whole genome shotgun (WGS) entry which is preliminary data.</text>
</comment>
<keyword evidence="3 7" id="KW-0479">Metal-binding</keyword>
<dbReference type="NCBIfam" id="TIGR00633">
    <property type="entry name" value="xth"/>
    <property type="match status" value="1"/>
</dbReference>
<dbReference type="Gene3D" id="3.60.10.10">
    <property type="entry name" value="Endonuclease/exonuclease/phosphatase"/>
    <property type="match status" value="1"/>
</dbReference>
<evidence type="ECO:0000256" key="6">
    <source>
        <dbReference type="PIRSR" id="PIRSR604808-1"/>
    </source>
</evidence>
<accession>A0A0C1S077</accession>
<dbReference type="InterPro" id="IPR020848">
    <property type="entry name" value="AP_endonuclease_F1_CS"/>
</dbReference>
<evidence type="ECO:0000313" key="11">
    <source>
        <dbReference type="Proteomes" id="UP000054529"/>
    </source>
</evidence>
<name>A0A0C1S077_9ENTR</name>
<feature type="site" description="Transition state stabilizer" evidence="8">
    <location>
        <position position="153"/>
    </location>
</feature>
<dbReference type="PROSITE" id="PS00728">
    <property type="entry name" value="AP_NUCLEASE_F1_3"/>
    <property type="match status" value="1"/>
</dbReference>
<dbReference type="NCBIfam" id="NF008733">
    <property type="entry name" value="PRK11756.1"/>
    <property type="match status" value="1"/>
</dbReference>
<dbReference type="GO" id="GO:0006281">
    <property type="term" value="P:DNA repair"/>
    <property type="evidence" value="ECO:0007669"/>
    <property type="project" value="InterPro"/>
</dbReference>
<feature type="active site" description="Proton donor/acceptor" evidence="6">
    <location>
        <position position="151"/>
    </location>
</feature>
<evidence type="ECO:0000256" key="8">
    <source>
        <dbReference type="PIRSR" id="PIRSR604808-3"/>
    </source>
</evidence>
<feature type="site" description="Interaction with DNA substrate" evidence="8">
    <location>
        <position position="259"/>
    </location>
</feature>
<dbReference type="Pfam" id="PF03372">
    <property type="entry name" value="Exo_endo_phos"/>
    <property type="match status" value="1"/>
</dbReference>
<feature type="binding site" evidence="7">
    <location>
        <position position="7"/>
    </location>
    <ligand>
        <name>Mg(2+)</name>
        <dbReference type="ChEBI" id="CHEBI:18420"/>
        <label>1</label>
    </ligand>
</feature>
<evidence type="ECO:0000256" key="7">
    <source>
        <dbReference type="PIRSR" id="PIRSR604808-2"/>
    </source>
</evidence>
<sequence length="268" mass="31580">MKFVSFNINGIRAHIHQLYAVIEKYDPDIIGLQETRVENGLFPIEKFVNFNYHIYLNGQKSRCGVALFSKKKLVDVDIKFFEKDFFEECRIISANILLKEKTIHIVNIYSPQGGYKKNKDKFEKKRRFYQDLTKYVRATIGRNENIVVMGDMNISPDEQDIGISEYHRNKWIKIGKCAFLPEERIWMQELKSSGLSDTFRRKSGETEKRFSWFDYRSNGFLRNIGLRIDLILSSKELFNICQNSGIDYSIRNMIRSSDHAPVWADFKI</sequence>
<comment type="cofactor">
    <cofactor evidence="7">
        <name>Mg(2+)</name>
        <dbReference type="ChEBI" id="CHEBI:18420"/>
    </cofactor>
    <cofactor evidence="7">
        <name>Mn(2+)</name>
        <dbReference type="ChEBI" id="CHEBI:29035"/>
    </cofactor>
    <text evidence="7">Probably binds two magnesium or manganese ions per subunit.</text>
</comment>
<dbReference type="PROSITE" id="PS51435">
    <property type="entry name" value="AP_NUCLEASE_F1_4"/>
    <property type="match status" value="1"/>
</dbReference>